<feature type="compositionally biased region" description="Polar residues" evidence="1">
    <location>
        <begin position="31"/>
        <end position="41"/>
    </location>
</feature>
<gene>
    <name evidence="2" type="ORF">UFOPK2842_00156</name>
</gene>
<sequence length="41" mass="4264">MTNAVIVGANWKLLRSKAPAGNDPRTKTPIVISTSAAIDGQ</sequence>
<dbReference type="EMBL" id="CAEZZI010000007">
    <property type="protein sequence ID" value="CAB4747228.1"/>
    <property type="molecule type" value="Genomic_DNA"/>
</dbReference>
<evidence type="ECO:0000313" key="2">
    <source>
        <dbReference type="EMBL" id="CAB4747228.1"/>
    </source>
</evidence>
<reference evidence="2" key="1">
    <citation type="submission" date="2020-05" db="EMBL/GenBank/DDBJ databases">
        <authorList>
            <person name="Chiriac C."/>
            <person name="Salcher M."/>
            <person name="Ghai R."/>
            <person name="Kavagutti S V."/>
        </authorList>
    </citation>
    <scope>NUCLEOTIDE SEQUENCE</scope>
</reference>
<name>A0A6J6TJB1_9ZZZZ</name>
<protein>
    <submittedName>
        <fullName evidence="2">Unannotated protein</fullName>
    </submittedName>
</protein>
<dbReference type="AlphaFoldDB" id="A0A6J6TJB1"/>
<feature type="region of interest" description="Disordered" evidence="1">
    <location>
        <begin position="17"/>
        <end position="41"/>
    </location>
</feature>
<accession>A0A6J6TJB1</accession>
<organism evidence="2">
    <name type="scientific">freshwater metagenome</name>
    <dbReference type="NCBI Taxonomy" id="449393"/>
    <lineage>
        <taxon>unclassified sequences</taxon>
        <taxon>metagenomes</taxon>
        <taxon>ecological metagenomes</taxon>
    </lineage>
</organism>
<evidence type="ECO:0000256" key="1">
    <source>
        <dbReference type="SAM" id="MobiDB-lite"/>
    </source>
</evidence>
<proteinExistence type="predicted"/>